<dbReference type="InterPro" id="IPR036197">
    <property type="entry name" value="NarG-like_sf"/>
</dbReference>
<dbReference type="KEGG" id="chu:CHU_0122"/>
<feature type="domain" description="4Fe-4S ferredoxin-type" evidence="7">
    <location>
        <begin position="361"/>
        <end position="391"/>
    </location>
</feature>
<sequence length="440" mass="49828">MHVAAQIIFILLLSAAGAGIYLSIRRIRKNILLGRDEDRSDNKVARIKNMLLMALGQKKMFKKPLPAILHFFVYAGFLIVNIEMLEIAIDGIFGTHRIFAPYLGSFYPIIINVFEFLALTVIIACAVFLVRRNILHVRRLSGTEMTKWPLLDANLILGMEILLMIAFLKMNAMDQVLQDMGNQHYTATGSFFLSSLLKGFYTSYSEGFLLVAERACWWFHIIGVMFFANYVFYNSKHLHIFMAFINTYYAKLTPAGKLTNMPEVTKEVKLMLNLPVEETAADAAPGRFGAKDVKDLTWKNLLDAYSCTECGRCTQQCPANITGKKLSPRKIMMDTRDRLEEVGKNIKQHGADYDDGKALLGDYISQEELLACTTCNACVEACPVTIDPVSIIMQLRRFKLMEESQAPASWNSMLSNIENNMAPWKFSPADRFNWADKLKS</sequence>
<dbReference type="PANTHER" id="PTHR43255:SF1">
    <property type="entry name" value="IRON-SULFUR-BINDING OXIDOREDUCTASE FADF-RELATED"/>
    <property type="match status" value="1"/>
</dbReference>
<feature type="transmembrane region" description="Helical" evidence="6">
    <location>
        <begin position="6"/>
        <end position="24"/>
    </location>
</feature>
<evidence type="ECO:0000256" key="2">
    <source>
        <dbReference type="ARBA" id="ARBA00022723"/>
    </source>
</evidence>
<keyword evidence="2" id="KW-0479">Metal-binding</keyword>
<dbReference type="Proteomes" id="UP000001822">
    <property type="component" value="Chromosome"/>
</dbReference>
<dbReference type="SUPFAM" id="SSF103501">
    <property type="entry name" value="Respiratory nitrate reductase 1 gamma chain"/>
    <property type="match status" value="1"/>
</dbReference>
<feature type="domain" description="4Fe-4S ferredoxin-type" evidence="7">
    <location>
        <begin position="298"/>
        <end position="329"/>
    </location>
</feature>
<dbReference type="SUPFAM" id="SSF46548">
    <property type="entry name" value="alpha-helical ferredoxin"/>
    <property type="match status" value="1"/>
</dbReference>
<evidence type="ECO:0000256" key="3">
    <source>
        <dbReference type="ARBA" id="ARBA00023002"/>
    </source>
</evidence>
<keyword evidence="4" id="KW-0408">Iron</keyword>
<keyword evidence="6" id="KW-1133">Transmembrane helix</keyword>
<dbReference type="RefSeq" id="WP_011583531.1">
    <property type="nucleotide sequence ID" value="NC_008255.1"/>
</dbReference>
<evidence type="ECO:0000256" key="6">
    <source>
        <dbReference type="SAM" id="Phobius"/>
    </source>
</evidence>
<organism evidence="8 9">
    <name type="scientific">Cytophaga hutchinsonii (strain ATCC 33406 / DSM 1761 / CIP 103989 / NBRC 15051 / NCIMB 9469 / D465)</name>
    <dbReference type="NCBI Taxonomy" id="269798"/>
    <lineage>
        <taxon>Bacteria</taxon>
        <taxon>Pseudomonadati</taxon>
        <taxon>Bacteroidota</taxon>
        <taxon>Cytophagia</taxon>
        <taxon>Cytophagales</taxon>
        <taxon>Cytophagaceae</taxon>
        <taxon>Cytophaga</taxon>
    </lineage>
</organism>
<gene>
    <name evidence="8" type="primary">ydbK</name>
    <name evidence="8" type="ordered locus">CHU_0122</name>
</gene>
<keyword evidence="1" id="KW-0004">4Fe-4S</keyword>
<feature type="transmembrane region" description="Helical" evidence="6">
    <location>
        <begin position="150"/>
        <end position="168"/>
    </location>
</feature>
<dbReference type="EMBL" id="CP000383">
    <property type="protein sequence ID" value="ABG57415.1"/>
    <property type="molecule type" value="Genomic_DNA"/>
</dbReference>
<evidence type="ECO:0000256" key="5">
    <source>
        <dbReference type="ARBA" id="ARBA00023014"/>
    </source>
</evidence>
<protein>
    <submittedName>
        <fullName evidence="8">Possible oxidoreductase, Fe-S subunit</fullName>
    </submittedName>
</protein>
<dbReference type="InterPro" id="IPR009051">
    <property type="entry name" value="Helical_ferredxn"/>
</dbReference>
<dbReference type="Gene3D" id="1.10.1060.10">
    <property type="entry name" value="Alpha-helical ferredoxin"/>
    <property type="match status" value="1"/>
</dbReference>
<evidence type="ECO:0000256" key="1">
    <source>
        <dbReference type="ARBA" id="ARBA00022485"/>
    </source>
</evidence>
<reference evidence="8 9" key="1">
    <citation type="journal article" date="2007" name="Appl. Environ. Microbiol.">
        <title>Genome sequence of the cellulolytic gliding bacterium Cytophaga hutchinsonii.</title>
        <authorList>
            <person name="Xie G."/>
            <person name="Bruce D.C."/>
            <person name="Challacombe J.F."/>
            <person name="Chertkov O."/>
            <person name="Detter J.C."/>
            <person name="Gilna P."/>
            <person name="Han C.S."/>
            <person name="Lucas S."/>
            <person name="Misra M."/>
            <person name="Myers G.L."/>
            <person name="Richardson P."/>
            <person name="Tapia R."/>
            <person name="Thayer N."/>
            <person name="Thompson L.S."/>
            <person name="Brettin T.S."/>
            <person name="Henrissat B."/>
            <person name="Wilson D.B."/>
            <person name="McBride M.J."/>
        </authorList>
    </citation>
    <scope>NUCLEOTIDE SEQUENCE [LARGE SCALE GENOMIC DNA]</scope>
    <source>
        <strain evidence="9">ATCC 33406 / DSM 1761 / CIP 103989 / NBRC 15051 / NCIMB 9469 / D465</strain>
    </source>
</reference>
<proteinExistence type="predicted"/>
<feature type="transmembrane region" description="Helical" evidence="6">
    <location>
        <begin position="67"/>
        <end position="89"/>
    </location>
</feature>
<keyword evidence="9" id="KW-1185">Reference proteome</keyword>
<evidence type="ECO:0000259" key="7">
    <source>
        <dbReference type="PROSITE" id="PS51379"/>
    </source>
</evidence>
<dbReference type="GO" id="GO:0005886">
    <property type="term" value="C:plasma membrane"/>
    <property type="evidence" value="ECO:0007669"/>
    <property type="project" value="TreeGrafter"/>
</dbReference>
<evidence type="ECO:0000313" key="9">
    <source>
        <dbReference type="Proteomes" id="UP000001822"/>
    </source>
</evidence>
<dbReference type="GO" id="GO:0016491">
    <property type="term" value="F:oxidoreductase activity"/>
    <property type="evidence" value="ECO:0007669"/>
    <property type="project" value="UniProtKB-KW"/>
</dbReference>
<dbReference type="PROSITE" id="PS00198">
    <property type="entry name" value="4FE4S_FER_1"/>
    <property type="match status" value="2"/>
</dbReference>
<keyword evidence="5" id="KW-0411">Iron-sulfur</keyword>
<accession>A0A6N4SMC5</accession>
<dbReference type="InterPro" id="IPR017896">
    <property type="entry name" value="4Fe4S_Fe-S-bd"/>
</dbReference>
<keyword evidence="6" id="KW-0472">Membrane</keyword>
<dbReference type="PANTHER" id="PTHR43255">
    <property type="entry name" value="IRON-SULFUR-BINDING OXIDOREDUCTASE FADF-RELATED-RELATED"/>
    <property type="match status" value="1"/>
</dbReference>
<dbReference type="InterPro" id="IPR051460">
    <property type="entry name" value="HdrC_iron-sulfur_subunit"/>
</dbReference>
<feature type="transmembrane region" description="Helical" evidence="6">
    <location>
        <begin position="109"/>
        <end position="130"/>
    </location>
</feature>
<dbReference type="AlphaFoldDB" id="A0A6N4SMC5"/>
<evidence type="ECO:0000313" key="8">
    <source>
        <dbReference type="EMBL" id="ABG57415.1"/>
    </source>
</evidence>
<keyword evidence="6" id="KW-0812">Transmembrane</keyword>
<feature type="transmembrane region" description="Helical" evidence="6">
    <location>
        <begin position="217"/>
        <end position="233"/>
    </location>
</feature>
<evidence type="ECO:0000256" key="4">
    <source>
        <dbReference type="ARBA" id="ARBA00023004"/>
    </source>
</evidence>
<dbReference type="InterPro" id="IPR017900">
    <property type="entry name" value="4Fe4S_Fe_S_CS"/>
</dbReference>
<dbReference type="PROSITE" id="PS51379">
    <property type="entry name" value="4FE4S_FER_2"/>
    <property type="match status" value="2"/>
</dbReference>
<dbReference type="GO" id="GO:0046872">
    <property type="term" value="F:metal ion binding"/>
    <property type="evidence" value="ECO:0007669"/>
    <property type="project" value="UniProtKB-KW"/>
</dbReference>
<keyword evidence="3" id="KW-0560">Oxidoreductase</keyword>
<dbReference type="Pfam" id="PF13187">
    <property type="entry name" value="Fer4_9"/>
    <property type="match status" value="1"/>
</dbReference>
<dbReference type="OrthoDB" id="9769677at2"/>
<name>A0A6N4SMC5_CYTH3</name>
<dbReference type="GO" id="GO:0051539">
    <property type="term" value="F:4 iron, 4 sulfur cluster binding"/>
    <property type="evidence" value="ECO:0007669"/>
    <property type="project" value="UniProtKB-KW"/>
</dbReference>